<keyword evidence="2" id="KW-0964">Secreted</keyword>
<dbReference type="GO" id="GO:0004601">
    <property type="term" value="F:peroxidase activity"/>
    <property type="evidence" value="ECO:0007669"/>
    <property type="project" value="InterPro"/>
</dbReference>
<dbReference type="Pfam" id="PF03098">
    <property type="entry name" value="An_peroxidase"/>
    <property type="match status" value="1"/>
</dbReference>
<evidence type="ECO:0000256" key="4">
    <source>
        <dbReference type="ARBA" id="ARBA00023180"/>
    </source>
</evidence>
<dbReference type="InterPro" id="IPR037120">
    <property type="entry name" value="Haem_peroxidase_sf_animal"/>
</dbReference>
<dbReference type="EMBL" id="OV696686">
    <property type="protein sequence ID" value="CAH1233851.1"/>
    <property type="molecule type" value="Genomic_DNA"/>
</dbReference>
<dbReference type="PROSITE" id="PS50292">
    <property type="entry name" value="PEROXIDASE_3"/>
    <property type="match status" value="1"/>
</dbReference>
<dbReference type="PRINTS" id="PR00457">
    <property type="entry name" value="ANPEROXIDASE"/>
</dbReference>
<keyword evidence="3 7" id="KW-0732">Signal</keyword>
<dbReference type="Gene3D" id="1.10.640.10">
    <property type="entry name" value="Haem peroxidase domain superfamily, animal type"/>
    <property type="match status" value="1"/>
</dbReference>
<feature type="binding site" description="axial binding residue" evidence="5">
    <location>
        <position position="467"/>
    </location>
    <ligand>
        <name>heme b</name>
        <dbReference type="ChEBI" id="CHEBI:60344"/>
    </ligand>
    <ligandPart>
        <name>Fe</name>
        <dbReference type="ChEBI" id="CHEBI:18248"/>
    </ligandPart>
</feature>
<comment type="subcellular location">
    <subcellularLocation>
        <location evidence="1">Secreted</location>
    </subcellularLocation>
</comment>
<evidence type="ECO:0000256" key="1">
    <source>
        <dbReference type="ARBA" id="ARBA00004613"/>
    </source>
</evidence>
<dbReference type="PANTHER" id="PTHR11475:SF4">
    <property type="entry name" value="CHORION PEROXIDASE"/>
    <property type="match status" value="1"/>
</dbReference>
<keyword evidence="4" id="KW-0325">Glycoprotein</keyword>
<organism evidence="8 9">
    <name type="scientific">Branchiostoma lanceolatum</name>
    <name type="common">Common lancelet</name>
    <name type="synonym">Amphioxus lanceolatum</name>
    <dbReference type="NCBI Taxonomy" id="7740"/>
    <lineage>
        <taxon>Eukaryota</taxon>
        <taxon>Metazoa</taxon>
        <taxon>Chordata</taxon>
        <taxon>Cephalochordata</taxon>
        <taxon>Leptocardii</taxon>
        <taxon>Amphioxiformes</taxon>
        <taxon>Branchiostomatidae</taxon>
        <taxon>Branchiostoma</taxon>
    </lineage>
</organism>
<evidence type="ECO:0000313" key="8">
    <source>
        <dbReference type="EMBL" id="CAH1233851.1"/>
    </source>
</evidence>
<dbReference type="GO" id="GO:0046872">
    <property type="term" value="F:metal ion binding"/>
    <property type="evidence" value="ECO:0007669"/>
    <property type="project" value="UniProtKB-KW"/>
</dbReference>
<accession>A0A8J9YRJ2</accession>
<dbReference type="InterPro" id="IPR019791">
    <property type="entry name" value="Haem_peroxidase_animal"/>
</dbReference>
<evidence type="ECO:0000256" key="2">
    <source>
        <dbReference type="ARBA" id="ARBA00022525"/>
    </source>
</evidence>
<reference evidence="8" key="1">
    <citation type="submission" date="2022-01" db="EMBL/GenBank/DDBJ databases">
        <authorList>
            <person name="Braso-Vives M."/>
        </authorList>
    </citation>
    <scope>NUCLEOTIDE SEQUENCE</scope>
</reference>
<feature type="region of interest" description="Disordered" evidence="6">
    <location>
        <begin position="303"/>
        <end position="331"/>
    </location>
</feature>
<dbReference type="FunFam" id="1.10.640.10:FF:000003">
    <property type="entry name" value="chorion peroxidase"/>
    <property type="match status" value="1"/>
</dbReference>
<protein>
    <submittedName>
        <fullName evidence="8">PXDN protein</fullName>
    </submittedName>
</protein>
<evidence type="ECO:0000256" key="5">
    <source>
        <dbReference type="PIRSR" id="PIRSR619791-2"/>
    </source>
</evidence>
<dbReference type="CDD" id="cd09823">
    <property type="entry name" value="peroxinectin_like"/>
    <property type="match status" value="1"/>
</dbReference>
<keyword evidence="5" id="KW-0349">Heme</keyword>
<keyword evidence="5" id="KW-0479">Metal-binding</keyword>
<feature type="region of interest" description="Disordered" evidence="6">
    <location>
        <begin position="96"/>
        <end position="116"/>
    </location>
</feature>
<dbReference type="SUPFAM" id="SSF48113">
    <property type="entry name" value="Heme-dependent peroxidases"/>
    <property type="match status" value="1"/>
</dbReference>
<keyword evidence="9" id="KW-1185">Reference proteome</keyword>
<dbReference type="InterPro" id="IPR010255">
    <property type="entry name" value="Haem_peroxidase_sf"/>
</dbReference>
<evidence type="ECO:0000256" key="3">
    <source>
        <dbReference type="ARBA" id="ARBA00022729"/>
    </source>
</evidence>
<keyword evidence="5" id="KW-0408">Iron</keyword>
<dbReference type="GO" id="GO:0020037">
    <property type="term" value="F:heme binding"/>
    <property type="evidence" value="ECO:0007669"/>
    <property type="project" value="InterPro"/>
</dbReference>
<feature type="chain" id="PRO_5035449216" evidence="7">
    <location>
        <begin position="23"/>
        <end position="729"/>
    </location>
</feature>
<dbReference type="PANTHER" id="PTHR11475">
    <property type="entry name" value="OXIDASE/PEROXIDASE"/>
    <property type="match status" value="1"/>
</dbReference>
<dbReference type="OrthoDB" id="823504at2759"/>
<feature type="signal peptide" evidence="7">
    <location>
        <begin position="1"/>
        <end position="22"/>
    </location>
</feature>
<dbReference type="GO" id="GO:0006979">
    <property type="term" value="P:response to oxidative stress"/>
    <property type="evidence" value="ECO:0007669"/>
    <property type="project" value="InterPro"/>
</dbReference>
<dbReference type="GO" id="GO:0005576">
    <property type="term" value="C:extracellular region"/>
    <property type="evidence" value="ECO:0007669"/>
    <property type="project" value="UniProtKB-SubCell"/>
</dbReference>
<evidence type="ECO:0000256" key="6">
    <source>
        <dbReference type="SAM" id="MobiDB-lite"/>
    </source>
</evidence>
<evidence type="ECO:0000256" key="7">
    <source>
        <dbReference type="SAM" id="SignalP"/>
    </source>
</evidence>
<sequence>MFQRLLLILVGLVAIATWQAAAQVTERQLAVAVARATQTVDRAIQEEEDRFVAASDDDARISPAGRLLALFRKSKPEARPIARSAEIMEEVTSQLTRTGQSDDAFSAASDSPSTRRVCTNTELRAISCPQPDPAVREFRTIDGRCNNLDNPLWGAAIQPMKRLLRPQYADSVQAPRVSGRGGAALPSAREVSFTLHEDMRTTSTVNTHLVMQWGQFLDHDITHTPVASGYGGGLIACPCGSTDRRCFNIPIPANDPDFAGHSCLEFVRSSPAPNPGCRVGRRQQLDQITAFIDASMVYGSSEEELEHLRDPSLGRGQLKSKSNPGDSGKKELLPSAITDEFHCPESSNPSSRNQPCFQAGDVRVNEQPALTSMHIVWLREHNRIADRLADINAHWDEDRVFYETRKIVGAMIQQITYAEDLPIVLGLNAMNEYGLVPRQNGYYSGYDESVDATISNVFATAAYRFGHSLVKSQFERSTSMYNLNAHSPVQLTHSFFNPQHVYSTVHGGPDSIVRGLASTPHEKYDRFIVSGLTKNLFADPAGGLGLDLAALNIQRGRDHGLPGYNAWRVLCGLPRARSFADLATEIPDASSRAKLANLYSHVDDIDLFAAGLAERSVPGGLLGPTFACLIGRQFRELRKGDRFWFENRGQFSQRQLAELRKVTLARVLCDNTDDTTSMQRHVFELPGPGNQRVACSSIPRADLSAWRESATVVGQVRDFFTDFFGGTRG</sequence>
<evidence type="ECO:0000313" key="9">
    <source>
        <dbReference type="Proteomes" id="UP000838412"/>
    </source>
</evidence>
<dbReference type="AlphaFoldDB" id="A0A8J9YRJ2"/>
<dbReference type="Proteomes" id="UP000838412">
    <property type="component" value="Chromosome 1"/>
</dbReference>
<name>A0A8J9YRJ2_BRALA</name>
<gene>
    <name evidence="8" type="primary">PXDN</name>
    <name evidence="8" type="ORF">BLAG_LOCUS2473</name>
</gene>
<proteinExistence type="predicted"/>
<feature type="compositionally biased region" description="Low complexity" evidence="6">
    <location>
        <begin position="101"/>
        <end position="112"/>
    </location>
</feature>